<dbReference type="Proteomes" id="UP000005239">
    <property type="component" value="Unassembled WGS sequence"/>
</dbReference>
<dbReference type="CDD" id="cd11300">
    <property type="entry name" value="Fut8_like"/>
    <property type="match status" value="1"/>
</dbReference>
<gene>
    <name evidence="6" type="primary">WBGene00105308</name>
</gene>
<evidence type="ECO:0000256" key="5">
    <source>
        <dbReference type="PROSITE-ProRule" id="PRU00992"/>
    </source>
</evidence>
<dbReference type="GO" id="GO:0046921">
    <property type="term" value="F:alpha-(1-&gt;6)-fucosyltransferase activity"/>
    <property type="evidence" value="ECO:0000318"/>
    <property type="project" value="GO_Central"/>
</dbReference>
<keyword evidence="2 5" id="KW-0328">Glycosyltransferase</keyword>
<dbReference type="FunFam" id="2.30.30.40:FF:000070">
    <property type="entry name" value="Alpha-(1,6)-fucosyltransferase"/>
    <property type="match status" value="1"/>
</dbReference>
<keyword evidence="7" id="KW-1185">Reference proteome</keyword>
<dbReference type="EnsemblMetazoa" id="PPA15754.1">
    <property type="protein sequence ID" value="PPA15754.1"/>
    <property type="gene ID" value="WBGene00105308"/>
</dbReference>
<dbReference type="OrthoDB" id="2014825at2759"/>
<dbReference type="SUPFAM" id="SSF50044">
    <property type="entry name" value="SH3-domain"/>
    <property type="match status" value="1"/>
</dbReference>
<evidence type="ECO:0000313" key="6">
    <source>
        <dbReference type="EnsemblMetazoa" id="PPA15754.1"/>
    </source>
</evidence>
<dbReference type="InterPro" id="IPR027350">
    <property type="entry name" value="GT23_dom"/>
</dbReference>
<reference evidence="6" key="2">
    <citation type="submission" date="2022-06" db="UniProtKB">
        <authorList>
            <consortium name="EnsemblMetazoa"/>
        </authorList>
    </citation>
    <scope>IDENTIFICATION</scope>
    <source>
        <strain evidence="6">PS312</strain>
    </source>
</reference>
<dbReference type="GO" id="GO:0008424">
    <property type="term" value="F:glycoprotein 6-alpha-L-fucosyltransferase activity"/>
    <property type="evidence" value="ECO:0007669"/>
    <property type="project" value="EnsemblMetazoa"/>
</dbReference>
<dbReference type="PROSITE" id="PS51659">
    <property type="entry name" value="GT23"/>
    <property type="match status" value="1"/>
</dbReference>
<dbReference type="Pfam" id="PF14604">
    <property type="entry name" value="SH3_9"/>
    <property type="match status" value="1"/>
</dbReference>
<dbReference type="InterPro" id="IPR035653">
    <property type="entry name" value="Fut8_SH3"/>
</dbReference>
<organism evidence="6 7">
    <name type="scientific">Pristionchus pacificus</name>
    <name type="common">Parasitic nematode worm</name>
    <dbReference type="NCBI Taxonomy" id="54126"/>
    <lineage>
        <taxon>Eukaryota</taxon>
        <taxon>Metazoa</taxon>
        <taxon>Ecdysozoa</taxon>
        <taxon>Nematoda</taxon>
        <taxon>Chromadorea</taxon>
        <taxon>Rhabditida</taxon>
        <taxon>Rhabditina</taxon>
        <taxon>Diplogasteromorpha</taxon>
        <taxon>Diplogasteroidea</taxon>
        <taxon>Neodiplogasteridae</taxon>
        <taxon>Pristionchus</taxon>
    </lineage>
</organism>
<accession>A0A8R1UCE7</accession>
<reference evidence="7" key="1">
    <citation type="journal article" date="2008" name="Nat. Genet.">
        <title>The Pristionchus pacificus genome provides a unique perspective on nematode lifestyle and parasitism.</title>
        <authorList>
            <person name="Dieterich C."/>
            <person name="Clifton S.W."/>
            <person name="Schuster L.N."/>
            <person name="Chinwalla A."/>
            <person name="Delehaunty K."/>
            <person name="Dinkelacker I."/>
            <person name="Fulton L."/>
            <person name="Fulton R."/>
            <person name="Godfrey J."/>
            <person name="Minx P."/>
            <person name="Mitreva M."/>
            <person name="Roeseler W."/>
            <person name="Tian H."/>
            <person name="Witte H."/>
            <person name="Yang S.P."/>
            <person name="Wilson R.K."/>
            <person name="Sommer R.J."/>
        </authorList>
    </citation>
    <scope>NUCLEOTIDE SEQUENCE [LARGE SCALE GENOMIC DNA]</scope>
    <source>
        <strain evidence="7">PS312</strain>
    </source>
</reference>
<evidence type="ECO:0000256" key="3">
    <source>
        <dbReference type="ARBA" id="ARBA00022679"/>
    </source>
</evidence>
<dbReference type="CDD" id="cd11792">
    <property type="entry name" value="SH3_Fut8"/>
    <property type="match status" value="1"/>
</dbReference>
<dbReference type="InterPro" id="IPR001452">
    <property type="entry name" value="SH3_domain"/>
</dbReference>
<proteinExistence type="inferred from homology"/>
<keyword evidence="1 4" id="KW-0728">SH3 domain</keyword>
<dbReference type="AlphaFoldDB" id="A0A2A6C9D6"/>
<dbReference type="InterPro" id="IPR036028">
    <property type="entry name" value="SH3-like_dom_sf"/>
</dbReference>
<dbReference type="Gene3D" id="3.40.50.11350">
    <property type="match status" value="1"/>
</dbReference>
<dbReference type="PANTHER" id="PTHR13132:SF29">
    <property type="entry name" value="ALPHA-(1,6)-FUCOSYLTRANSFERASE"/>
    <property type="match status" value="1"/>
</dbReference>
<evidence type="ECO:0000313" key="7">
    <source>
        <dbReference type="Proteomes" id="UP000005239"/>
    </source>
</evidence>
<dbReference type="GO" id="GO:0006487">
    <property type="term" value="P:protein N-linked glycosylation"/>
    <property type="evidence" value="ECO:0000318"/>
    <property type="project" value="GO_Central"/>
</dbReference>
<feature type="region of interest" description="Important for donor substrate binding" evidence="5">
    <location>
        <begin position="373"/>
        <end position="374"/>
    </location>
</feature>
<dbReference type="SMART" id="SM00326">
    <property type="entry name" value="SH3"/>
    <property type="match status" value="1"/>
</dbReference>
<dbReference type="GO" id="GO:0046702">
    <property type="term" value="F:galactoside 6-L-fucosyltransferase activity"/>
    <property type="evidence" value="ECO:0007669"/>
    <property type="project" value="EnsemblMetazoa"/>
</dbReference>
<sequence length="582" mass="66942">MRNIVALAIFTWIIALIYFMNNIMYVQKKEGLDEGMIDKLRAALEGIEELKEQNVKLKSLAEEEKKEHTENVRLLNEILHQKKREGKLSEWKEKEREGKEKEEKNEKMKSQLYSSDHEKLRKMLDDRIIEAFFYAKKYVGDNKTDRKSVANHLENQLLSLIGLSYQFSEVDQAEEWRRKSLANLTQHIQTTIDRIQNPSNCSKAKILVCNLDKQCGFGCQLHHVAYCFVVAFGEGRTLVMEGDGKEWRIHFGAPYTGYSHNGWTSTFLPVTSCTVKDVIAGSGPVNWESDRSARVVSLPIVDSLRILPSYLPLSFPSSISDQLIKFHTNPPAFFIAQFLWYLMRSNEELQKQLNEAKEKISFSQGPIVGVQIRRTDKVGTEAAFHSLEEYMEWTEIYFKVEESRQGKKVKRRIFIATDDPSVFKEAKEKYPSYEIFGDEGNANTAQLDRRYTDSSLLGVITDIQLLSHCSHLVCTFSSQVCRMGYELAQVRQNTRGNEFHSLDDVYYFGGQQAHEQVAIEKHVAENDREIDMEVGDLLGIAGNHWDGFSKGTNRRTGKVGLYPSYKVKENWRIVDFPALPPL</sequence>
<accession>A0A2A6C9D6</accession>
<dbReference type="InterPro" id="IPR045573">
    <property type="entry name" value="Fut8_N_cat"/>
</dbReference>
<protein>
    <submittedName>
        <fullName evidence="6">Fut-8</fullName>
    </submittedName>
</protein>
<name>A0A2A6C9D6_PRIPA</name>
<comment type="similarity">
    <text evidence="5">Belongs to the glycosyltransferase 23 family.</text>
</comment>
<dbReference type="PROSITE" id="PS50002">
    <property type="entry name" value="SH3"/>
    <property type="match status" value="1"/>
</dbReference>
<evidence type="ECO:0000256" key="1">
    <source>
        <dbReference type="ARBA" id="ARBA00022443"/>
    </source>
</evidence>
<dbReference type="PANTHER" id="PTHR13132">
    <property type="entry name" value="ALPHA- 1,6 -FUCOSYLTRANSFERASE"/>
    <property type="match status" value="1"/>
</dbReference>
<dbReference type="Gene3D" id="2.30.30.40">
    <property type="entry name" value="SH3 Domains"/>
    <property type="match status" value="1"/>
</dbReference>
<dbReference type="GO" id="GO:0006491">
    <property type="term" value="P:N-glycan processing"/>
    <property type="evidence" value="ECO:0007669"/>
    <property type="project" value="EnsemblMetazoa"/>
</dbReference>
<keyword evidence="3 5" id="KW-0808">Transferase</keyword>
<dbReference type="Pfam" id="PF19745">
    <property type="entry name" value="FUT8_N_cat"/>
    <property type="match status" value="1"/>
</dbReference>
<evidence type="ECO:0000256" key="4">
    <source>
        <dbReference type="PROSITE-ProRule" id="PRU00192"/>
    </source>
</evidence>
<evidence type="ECO:0000256" key="2">
    <source>
        <dbReference type="ARBA" id="ARBA00022676"/>
    </source>
</evidence>